<dbReference type="Gene3D" id="1.10.10.10">
    <property type="entry name" value="Winged helix-like DNA-binding domain superfamily/Winged helix DNA-binding domain"/>
    <property type="match status" value="1"/>
</dbReference>
<sequence>MITKKIKNNDLSFNEQCYALLMKIPRGRVTTYKAIAQALNTKAYQAVGNAMANNPDLINVPCHRVVNTNGHIGNYALGVEKKMALLQLEGVNIKHNKVVNFAEIYFDFS</sequence>
<dbReference type="Pfam" id="PF01035">
    <property type="entry name" value="DNA_binding_1"/>
    <property type="match status" value="1"/>
</dbReference>
<dbReference type="SUPFAM" id="SSF46767">
    <property type="entry name" value="Methylated DNA-protein cysteine methyltransferase, C-terminal domain"/>
    <property type="match status" value="1"/>
</dbReference>
<dbReference type="PROSITE" id="PS00374">
    <property type="entry name" value="MGMT"/>
    <property type="match status" value="1"/>
</dbReference>
<proteinExistence type="predicted"/>
<evidence type="ECO:0000313" key="9">
    <source>
        <dbReference type="Proteomes" id="UP001054820"/>
    </source>
</evidence>
<dbReference type="InterPro" id="IPR001497">
    <property type="entry name" value="MethylDNA_cys_MeTrfase_AS"/>
</dbReference>
<dbReference type="RefSeq" id="WP_255695504.1">
    <property type="nucleotide sequence ID" value="NZ_AP024202.1"/>
</dbReference>
<comment type="catalytic activity">
    <reaction evidence="1">
        <text>a 4-O-methyl-thymidine in DNA + L-cysteinyl-[protein] = a thymidine in DNA + S-methyl-L-cysteinyl-[protein]</text>
        <dbReference type="Rhea" id="RHEA:53428"/>
        <dbReference type="Rhea" id="RHEA-COMP:10131"/>
        <dbReference type="Rhea" id="RHEA-COMP:10132"/>
        <dbReference type="Rhea" id="RHEA-COMP:13555"/>
        <dbReference type="Rhea" id="RHEA-COMP:13556"/>
        <dbReference type="ChEBI" id="CHEBI:29950"/>
        <dbReference type="ChEBI" id="CHEBI:82612"/>
        <dbReference type="ChEBI" id="CHEBI:137386"/>
        <dbReference type="ChEBI" id="CHEBI:137387"/>
        <dbReference type="EC" id="2.1.1.63"/>
    </reaction>
</comment>
<dbReference type="InterPro" id="IPR036388">
    <property type="entry name" value="WH-like_DNA-bd_sf"/>
</dbReference>
<dbReference type="PANTHER" id="PTHR10815">
    <property type="entry name" value="METHYLATED-DNA--PROTEIN-CYSTEINE METHYLTRANSFERASE"/>
    <property type="match status" value="1"/>
</dbReference>
<keyword evidence="4" id="KW-0227">DNA damage</keyword>
<accession>A0ABM7MCJ6</accession>
<dbReference type="NCBIfam" id="TIGR00589">
    <property type="entry name" value="ogt"/>
    <property type="match status" value="1"/>
</dbReference>
<gene>
    <name evidence="8" type="ORF">THMIRHAM_08190</name>
</gene>
<dbReference type="CDD" id="cd06445">
    <property type="entry name" value="ATase"/>
    <property type="match status" value="1"/>
</dbReference>
<evidence type="ECO:0000256" key="4">
    <source>
        <dbReference type="ARBA" id="ARBA00022763"/>
    </source>
</evidence>
<evidence type="ECO:0000256" key="3">
    <source>
        <dbReference type="ARBA" id="ARBA00022679"/>
    </source>
</evidence>
<evidence type="ECO:0000313" key="8">
    <source>
        <dbReference type="EMBL" id="BCN93034.1"/>
    </source>
</evidence>
<evidence type="ECO:0000256" key="2">
    <source>
        <dbReference type="ARBA" id="ARBA00022603"/>
    </source>
</evidence>
<dbReference type="Proteomes" id="UP001054820">
    <property type="component" value="Chromosome"/>
</dbReference>
<organism evidence="8 9">
    <name type="scientific">Thiomicrorhabdus immobilis</name>
    <dbReference type="NCBI Taxonomy" id="2791037"/>
    <lineage>
        <taxon>Bacteria</taxon>
        <taxon>Pseudomonadati</taxon>
        <taxon>Pseudomonadota</taxon>
        <taxon>Gammaproteobacteria</taxon>
        <taxon>Thiotrichales</taxon>
        <taxon>Piscirickettsiaceae</taxon>
        <taxon>Thiomicrorhabdus</taxon>
    </lineage>
</organism>
<dbReference type="PANTHER" id="PTHR10815:SF13">
    <property type="entry name" value="METHYLATED-DNA--PROTEIN-CYSTEINE METHYLTRANSFERASE"/>
    <property type="match status" value="1"/>
</dbReference>
<protein>
    <recommendedName>
        <fullName evidence="7">Methylated-DNA-[protein]-cysteine S-methyltransferase DNA binding domain-containing protein</fullName>
    </recommendedName>
</protein>
<comment type="catalytic activity">
    <reaction evidence="6">
        <text>a 6-O-methyl-2'-deoxyguanosine in DNA + L-cysteinyl-[protein] = S-methyl-L-cysteinyl-[protein] + a 2'-deoxyguanosine in DNA</text>
        <dbReference type="Rhea" id="RHEA:24000"/>
        <dbReference type="Rhea" id="RHEA-COMP:10131"/>
        <dbReference type="Rhea" id="RHEA-COMP:10132"/>
        <dbReference type="Rhea" id="RHEA-COMP:11367"/>
        <dbReference type="Rhea" id="RHEA-COMP:11368"/>
        <dbReference type="ChEBI" id="CHEBI:29950"/>
        <dbReference type="ChEBI" id="CHEBI:82612"/>
        <dbReference type="ChEBI" id="CHEBI:85445"/>
        <dbReference type="ChEBI" id="CHEBI:85448"/>
        <dbReference type="EC" id="2.1.1.63"/>
    </reaction>
</comment>
<evidence type="ECO:0000259" key="7">
    <source>
        <dbReference type="Pfam" id="PF01035"/>
    </source>
</evidence>
<evidence type="ECO:0000256" key="5">
    <source>
        <dbReference type="ARBA" id="ARBA00023204"/>
    </source>
</evidence>
<dbReference type="InterPro" id="IPR014048">
    <property type="entry name" value="MethylDNA_cys_MeTrfase_DNA-bd"/>
</dbReference>
<evidence type="ECO:0000256" key="1">
    <source>
        <dbReference type="ARBA" id="ARBA00001286"/>
    </source>
</evidence>
<evidence type="ECO:0000256" key="6">
    <source>
        <dbReference type="ARBA" id="ARBA00049348"/>
    </source>
</evidence>
<keyword evidence="2" id="KW-0489">Methyltransferase</keyword>
<name>A0ABM7MCJ6_9GAMM</name>
<dbReference type="InterPro" id="IPR036217">
    <property type="entry name" value="MethylDNA_cys_MeTrfase_DNAb"/>
</dbReference>
<feature type="domain" description="Methylated-DNA-[protein]-cysteine S-methyltransferase DNA binding" evidence="7">
    <location>
        <begin position="13"/>
        <end position="91"/>
    </location>
</feature>
<keyword evidence="5" id="KW-0234">DNA repair</keyword>
<keyword evidence="9" id="KW-1185">Reference proteome</keyword>
<reference evidence="8" key="1">
    <citation type="journal article" date="2022" name="Arch. Microbiol.">
        <title>Thiomicrorhabdus immobilis sp. nov., a mesophilic sulfur-oxidizing bacterium isolated from sediment of a brackish lake in northern Japan.</title>
        <authorList>
            <person name="Kojima H."/>
            <person name="Mochizuki J."/>
            <person name="Kanda M."/>
            <person name="Watanabe T."/>
            <person name="Fukui M."/>
        </authorList>
    </citation>
    <scope>NUCLEOTIDE SEQUENCE</scope>
    <source>
        <strain evidence="8">Am19</strain>
    </source>
</reference>
<keyword evidence="3" id="KW-0808">Transferase</keyword>
<dbReference type="EMBL" id="AP024202">
    <property type="protein sequence ID" value="BCN93034.1"/>
    <property type="molecule type" value="Genomic_DNA"/>
</dbReference>